<name>A0ABS4S4I9_9BACI</name>
<feature type="domain" description="RNA-binding S4" evidence="5">
    <location>
        <begin position="6"/>
        <end position="64"/>
    </location>
</feature>
<dbReference type="InterPro" id="IPR000748">
    <property type="entry name" value="PsdUridine_synth_RsuA/RluB/E/F"/>
</dbReference>
<evidence type="ECO:0000256" key="1">
    <source>
        <dbReference type="ARBA" id="ARBA00008348"/>
    </source>
</evidence>
<organism evidence="6 7">
    <name type="scientific">Virgibacillus alimentarius</name>
    <dbReference type="NCBI Taxonomy" id="698769"/>
    <lineage>
        <taxon>Bacteria</taxon>
        <taxon>Bacillati</taxon>
        <taxon>Bacillota</taxon>
        <taxon>Bacilli</taxon>
        <taxon>Bacillales</taxon>
        <taxon>Bacillaceae</taxon>
        <taxon>Virgibacillus</taxon>
    </lineage>
</organism>
<dbReference type="PROSITE" id="PS01149">
    <property type="entry name" value="PSI_RSU"/>
    <property type="match status" value="1"/>
</dbReference>
<dbReference type="PANTHER" id="PTHR47683">
    <property type="entry name" value="PSEUDOURIDINE SYNTHASE FAMILY PROTEIN-RELATED"/>
    <property type="match status" value="1"/>
</dbReference>
<dbReference type="PROSITE" id="PS50889">
    <property type="entry name" value="S4"/>
    <property type="match status" value="1"/>
</dbReference>
<keyword evidence="7" id="KW-1185">Reference proteome</keyword>
<evidence type="ECO:0000256" key="4">
    <source>
        <dbReference type="RuleBase" id="RU003887"/>
    </source>
</evidence>
<dbReference type="InterPro" id="IPR006145">
    <property type="entry name" value="PsdUridine_synth_RsuA/RluA"/>
</dbReference>
<dbReference type="Gene3D" id="3.30.70.1560">
    <property type="entry name" value="Alpha-L RNA-binding motif"/>
    <property type="match status" value="1"/>
</dbReference>
<dbReference type="InterPro" id="IPR018496">
    <property type="entry name" value="PsdUridine_synth_RsuA/RluB_CS"/>
</dbReference>
<dbReference type="SUPFAM" id="SSF55174">
    <property type="entry name" value="Alpha-L RNA-binding motif"/>
    <property type="match status" value="1"/>
</dbReference>
<evidence type="ECO:0000313" key="6">
    <source>
        <dbReference type="EMBL" id="MBP2256412.1"/>
    </source>
</evidence>
<dbReference type="NCBIfam" id="TIGR00093">
    <property type="entry name" value="pseudouridine synthase"/>
    <property type="match status" value="1"/>
</dbReference>
<dbReference type="CDD" id="cd02870">
    <property type="entry name" value="PseudoU_synth_RsuA_like"/>
    <property type="match status" value="1"/>
</dbReference>
<evidence type="ECO:0000313" key="7">
    <source>
        <dbReference type="Proteomes" id="UP001519294"/>
    </source>
</evidence>
<protein>
    <recommendedName>
        <fullName evidence="4">Pseudouridine synthase</fullName>
        <ecNumber evidence="4">5.4.99.-</ecNumber>
    </recommendedName>
</protein>
<dbReference type="InterPro" id="IPR020094">
    <property type="entry name" value="TruA/RsuA/RluB/E/F_N"/>
</dbReference>
<reference evidence="6 7" key="1">
    <citation type="submission" date="2021-03" db="EMBL/GenBank/DDBJ databases">
        <title>Genomic Encyclopedia of Type Strains, Phase IV (KMG-IV): sequencing the most valuable type-strain genomes for metagenomic binning, comparative biology and taxonomic classification.</title>
        <authorList>
            <person name="Goeker M."/>
        </authorList>
    </citation>
    <scope>NUCLEOTIDE SEQUENCE [LARGE SCALE GENOMIC DNA]</scope>
    <source>
        <strain evidence="6 7">DSM 25790</strain>
    </source>
</reference>
<dbReference type="InterPro" id="IPR042092">
    <property type="entry name" value="PsdUridine_s_RsuA/RluB/E/F_cat"/>
</dbReference>
<dbReference type="GO" id="GO:0160139">
    <property type="term" value="F:23S rRNA pseudouridine(2605) synthase activity"/>
    <property type="evidence" value="ECO:0007669"/>
    <property type="project" value="UniProtKB-EC"/>
</dbReference>
<sequence>MKGPEERLQKVIAQSGVTSRRKAEQLIVDGKVKVNGKVVTKLGTKVSVNDKVEVNGCPLEKEAPSYYLLYKPRGVITSLHDDKGRKIVTDFLMDIPERIFPIGRLDYDTSGILLLTNDGDFANLLMHPKYEIDKVYIAKIKGMPSKAELSKLKQGIKADGDLLKAVDYKIMSQDKKNKTCILEITLHEGKNRHIRRMMEQLGYPVTKLKREKYGTLTLRGLQPGDYRMLTPHEIKQMRLVAHKIVKH</sequence>
<proteinExistence type="inferred from homology"/>
<dbReference type="InterPro" id="IPR050343">
    <property type="entry name" value="RsuA_PseudoU_synthase"/>
</dbReference>
<dbReference type="InterPro" id="IPR002942">
    <property type="entry name" value="S4_RNA-bd"/>
</dbReference>
<comment type="similarity">
    <text evidence="1 4">Belongs to the pseudouridine synthase RsuA family.</text>
</comment>
<evidence type="ECO:0000256" key="2">
    <source>
        <dbReference type="ARBA" id="ARBA00023235"/>
    </source>
</evidence>
<dbReference type="Pfam" id="PF01479">
    <property type="entry name" value="S4"/>
    <property type="match status" value="1"/>
</dbReference>
<dbReference type="EMBL" id="JAGIKX010000001">
    <property type="protein sequence ID" value="MBP2256412.1"/>
    <property type="molecule type" value="Genomic_DNA"/>
</dbReference>
<accession>A0ABS4S4I9</accession>
<dbReference type="Gene3D" id="3.30.70.580">
    <property type="entry name" value="Pseudouridine synthase I, catalytic domain, N-terminal subdomain"/>
    <property type="match status" value="1"/>
</dbReference>
<dbReference type="InterPro" id="IPR036986">
    <property type="entry name" value="S4_RNA-bd_sf"/>
</dbReference>
<dbReference type="SUPFAM" id="SSF55120">
    <property type="entry name" value="Pseudouridine synthase"/>
    <property type="match status" value="1"/>
</dbReference>
<keyword evidence="3" id="KW-0694">RNA-binding</keyword>
<evidence type="ECO:0000256" key="3">
    <source>
        <dbReference type="PROSITE-ProRule" id="PRU00182"/>
    </source>
</evidence>
<dbReference type="Proteomes" id="UP001519294">
    <property type="component" value="Unassembled WGS sequence"/>
</dbReference>
<dbReference type="EC" id="5.4.99.-" evidence="4"/>
<keyword evidence="2 4" id="KW-0413">Isomerase</keyword>
<gene>
    <name evidence="6" type="ORF">J2Z81_000344</name>
</gene>
<dbReference type="InterPro" id="IPR020103">
    <property type="entry name" value="PsdUridine_synth_cat_dom_sf"/>
</dbReference>
<comment type="caution">
    <text evidence="6">The sequence shown here is derived from an EMBL/GenBank/DDBJ whole genome shotgun (WGS) entry which is preliminary data.</text>
</comment>
<dbReference type="CDD" id="cd00165">
    <property type="entry name" value="S4"/>
    <property type="match status" value="1"/>
</dbReference>
<evidence type="ECO:0000259" key="5">
    <source>
        <dbReference type="SMART" id="SM00363"/>
    </source>
</evidence>
<dbReference type="RefSeq" id="WP_029270710.1">
    <property type="nucleotide sequence ID" value="NZ_JAGIKX010000001.1"/>
</dbReference>
<dbReference type="Pfam" id="PF00849">
    <property type="entry name" value="PseudoU_synth_2"/>
    <property type="match status" value="1"/>
</dbReference>
<dbReference type="SMART" id="SM00363">
    <property type="entry name" value="S4"/>
    <property type="match status" value="1"/>
</dbReference>
<dbReference type="Gene3D" id="3.10.290.10">
    <property type="entry name" value="RNA-binding S4 domain"/>
    <property type="match status" value="1"/>
</dbReference>
<dbReference type="PANTHER" id="PTHR47683:SF2">
    <property type="entry name" value="RNA-BINDING S4 DOMAIN-CONTAINING PROTEIN"/>
    <property type="match status" value="1"/>
</dbReference>